<protein>
    <submittedName>
        <fullName evidence="2">Lysophospholipase, alpha-beta hydrolase superfamily</fullName>
    </submittedName>
</protein>
<dbReference type="RefSeq" id="WP_073128256.1">
    <property type="nucleotide sequence ID" value="NZ_FQZA01000004.1"/>
</dbReference>
<dbReference type="Pfam" id="PF12146">
    <property type="entry name" value="Hydrolase_4"/>
    <property type="match status" value="1"/>
</dbReference>
<reference evidence="2 3" key="1">
    <citation type="submission" date="2016-11" db="EMBL/GenBank/DDBJ databases">
        <authorList>
            <person name="Jaros S."/>
            <person name="Januszkiewicz K."/>
            <person name="Wedrychowicz H."/>
        </authorList>
    </citation>
    <scope>NUCLEOTIDE SEQUENCE [LARGE SCALE GENOMIC DNA]</scope>
    <source>
        <strain evidence="2 3">DSM 26892</strain>
    </source>
</reference>
<organism evidence="2 3">
    <name type="scientific">Palleronia salina</name>
    <dbReference type="NCBI Taxonomy" id="313368"/>
    <lineage>
        <taxon>Bacteria</taxon>
        <taxon>Pseudomonadati</taxon>
        <taxon>Pseudomonadota</taxon>
        <taxon>Alphaproteobacteria</taxon>
        <taxon>Rhodobacterales</taxon>
        <taxon>Roseobacteraceae</taxon>
        <taxon>Palleronia</taxon>
    </lineage>
</organism>
<dbReference type="AlphaFoldDB" id="A0A1M6G380"/>
<dbReference type="Proteomes" id="UP000184040">
    <property type="component" value="Unassembled WGS sequence"/>
</dbReference>
<dbReference type="Gene3D" id="3.40.50.1820">
    <property type="entry name" value="alpha/beta hydrolase"/>
    <property type="match status" value="1"/>
</dbReference>
<dbReference type="EMBL" id="FQZA01000004">
    <property type="protein sequence ID" value="SHJ04411.1"/>
    <property type="molecule type" value="Genomic_DNA"/>
</dbReference>
<gene>
    <name evidence="2" type="ORF">SAMN04488012_104181</name>
</gene>
<name>A0A1M6G380_9RHOB</name>
<sequence>MTWLIRLTVAALLLFGGAWALYPPEGLGTAPDFDASAIGDDPAEYLAVQEARFDDIVPGTEKRIVWAGAPGEDTDWVVIYLHGFSASSEEIRPVPDRVAEALGANLVFTRLTGHGRDGPAMAQPVAADWVRDLDEALAVADRIGDRVLAVSTSTGGTLAAYGAATGRGIDAQIMISPNFGIQNSAAFLLRWPAAEHLVPLLAGETRSFEPENDAHARYWTTRYPTVSTLPMAALVAAANDADLGQATAPALVLLSENDEVVRPAATRDAMGRWGGPVTIETVDVPPGNAPSHHVLAGDILSPGLTDPMTARMVDWVRALP</sequence>
<dbReference type="GO" id="GO:0016787">
    <property type="term" value="F:hydrolase activity"/>
    <property type="evidence" value="ECO:0007669"/>
    <property type="project" value="UniProtKB-KW"/>
</dbReference>
<keyword evidence="3" id="KW-1185">Reference proteome</keyword>
<proteinExistence type="predicted"/>
<evidence type="ECO:0000259" key="1">
    <source>
        <dbReference type="Pfam" id="PF12146"/>
    </source>
</evidence>
<evidence type="ECO:0000313" key="3">
    <source>
        <dbReference type="Proteomes" id="UP000184040"/>
    </source>
</evidence>
<keyword evidence="2" id="KW-0378">Hydrolase</keyword>
<feature type="domain" description="Serine aminopeptidase S33" evidence="1">
    <location>
        <begin position="74"/>
        <end position="274"/>
    </location>
</feature>
<dbReference type="SUPFAM" id="SSF53474">
    <property type="entry name" value="alpha/beta-Hydrolases"/>
    <property type="match status" value="1"/>
</dbReference>
<evidence type="ECO:0000313" key="2">
    <source>
        <dbReference type="EMBL" id="SHJ04411.1"/>
    </source>
</evidence>
<dbReference type="InterPro" id="IPR022742">
    <property type="entry name" value="Hydrolase_4"/>
</dbReference>
<dbReference type="InterPro" id="IPR029058">
    <property type="entry name" value="AB_hydrolase_fold"/>
</dbReference>
<accession>A0A1M6G380</accession>
<dbReference type="STRING" id="313368.SAMN04488012_104181"/>